<dbReference type="AlphaFoldDB" id="A0A514JUM7"/>
<evidence type="ECO:0000313" key="2">
    <source>
        <dbReference type="EMBL" id="QDI70318.1"/>
    </source>
</evidence>
<name>A0A514JUM7_9ACTN</name>
<gene>
    <name evidence="2" type="ORF">CD934_17640</name>
</gene>
<accession>A0A514JUM7</accession>
<feature type="region of interest" description="Disordered" evidence="1">
    <location>
        <begin position="44"/>
        <end position="69"/>
    </location>
</feature>
<reference evidence="2 3" key="1">
    <citation type="submission" date="2017-07" db="EMBL/GenBank/DDBJ databases">
        <title>The Complete Genome of Streptomyces asterosporus-ZSY.</title>
        <authorList>
            <person name="Zhang S."/>
        </authorList>
    </citation>
    <scope>NUCLEOTIDE SEQUENCE [LARGE SCALE GENOMIC DNA]</scope>
    <source>
        <strain evidence="2 3">DSM 41452</strain>
    </source>
</reference>
<protein>
    <submittedName>
        <fullName evidence="2">Uncharacterized protein</fullName>
    </submittedName>
</protein>
<dbReference type="EMBL" id="CP022310">
    <property type="protein sequence ID" value="QDI70318.1"/>
    <property type="molecule type" value="Genomic_DNA"/>
</dbReference>
<dbReference type="Proteomes" id="UP000316215">
    <property type="component" value="Chromosome"/>
</dbReference>
<keyword evidence="3" id="KW-1185">Reference proteome</keyword>
<sequence>MMAVATPRVIAVAGPGEGAGRRAAPRRDVIAVATPRVIAIAMPRRDPGRRAGRVPVATLERDRGRHAEA</sequence>
<dbReference type="KEGG" id="sast:CD934_17640"/>
<evidence type="ECO:0000256" key="1">
    <source>
        <dbReference type="SAM" id="MobiDB-lite"/>
    </source>
</evidence>
<feature type="compositionally biased region" description="Basic and acidic residues" evidence="1">
    <location>
        <begin position="59"/>
        <end position="69"/>
    </location>
</feature>
<proteinExistence type="predicted"/>
<evidence type="ECO:0000313" key="3">
    <source>
        <dbReference type="Proteomes" id="UP000316215"/>
    </source>
</evidence>
<organism evidence="2 3">
    <name type="scientific">Streptomyces calvus</name>
    <dbReference type="NCBI Taxonomy" id="67282"/>
    <lineage>
        <taxon>Bacteria</taxon>
        <taxon>Bacillati</taxon>
        <taxon>Actinomycetota</taxon>
        <taxon>Actinomycetes</taxon>
        <taxon>Kitasatosporales</taxon>
        <taxon>Streptomycetaceae</taxon>
        <taxon>Streptomyces</taxon>
    </lineage>
</organism>